<evidence type="ECO:0000313" key="4">
    <source>
        <dbReference type="EMBL" id="MEQ6918135.1"/>
    </source>
</evidence>
<dbReference type="PROSITE" id="PS51178">
    <property type="entry name" value="PASTA"/>
    <property type="match status" value="1"/>
</dbReference>
<dbReference type="Pfam" id="PF03793">
    <property type="entry name" value="PASTA"/>
    <property type="match status" value="1"/>
</dbReference>
<dbReference type="EMBL" id="JBEGCJ010000005">
    <property type="protein sequence ID" value="MEQ6918135.1"/>
    <property type="molecule type" value="Genomic_DNA"/>
</dbReference>
<reference evidence="4 5" key="1">
    <citation type="submission" date="2024-05" db="EMBL/GenBank/DDBJ databases">
        <title>Halomonas sp. SSM6 16S ribosomal RNA gene Genome sequencing and assembly.</title>
        <authorList>
            <person name="Yook S."/>
        </authorList>
    </citation>
    <scope>NUCLEOTIDE SEQUENCE [LARGE SCALE GENOMIC DNA]</scope>
    <source>
        <strain evidence="4 5">SSM6</strain>
    </source>
</reference>
<evidence type="ECO:0000259" key="3">
    <source>
        <dbReference type="PROSITE" id="PS51178"/>
    </source>
</evidence>
<dbReference type="CDD" id="cd06577">
    <property type="entry name" value="PASTA_pknB"/>
    <property type="match status" value="1"/>
</dbReference>
<protein>
    <submittedName>
        <fullName evidence="4">PASTA domain-containing protein</fullName>
    </submittedName>
</protein>
<dbReference type="SMART" id="SM00740">
    <property type="entry name" value="PASTA"/>
    <property type="match status" value="1"/>
</dbReference>
<keyword evidence="5" id="KW-1185">Reference proteome</keyword>
<comment type="caution">
    <text evidence="4">The sequence shown here is derived from an EMBL/GenBank/DDBJ whole genome shotgun (WGS) entry which is preliminary data.</text>
</comment>
<feature type="domain" description="PASTA" evidence="3">
    <location>
        <begin position="304"/>
        <end position="371"/>
    </location>
</feature>
<dbReference type="Gene3D" id="3.30.10.20">
    <property type="match status" value="1"/>
</dbReference>
<gene>
    <name evidence="4" type="ORF">ABE960_11450</name>
</gene>
<proteinExistence type="predicted"/>
<dbReference type="Proteomes" id="UP001442468">
    <property type="component" value="Unassembled WGS sequence"/>
</dbReference>
<sequence>MTIKLRVTASLLDAARKPVPRQVVELQVYQLGSGWEGLNRSTTDEEGRLAIGTALRGEGKLAPVLRLVKADTDPAEVLAQQGTYHMARTVLNVSFGEVVILPGVGVSAPSVLRRRPERLSGMNVNMADLVLDTQIHTLSPDSLRPGPGSTIESARPETGGMAPGMLETRKTAVVMEMLSAETAKREQLQVQVDLRQHRIQELDQALQKSEDRSEQLARQLGQLRKTVATSPPMERLTSTISGALDLARAEQGMELASAELRIRGLVMEGGKSFHPLDSAEAREMLSSNVSELVLRLNPPRNAGTPASAEVPDLIGQTLESARRQALAAGLRLDVIERHSQRHPSGAIVEQQPAAGAALSEANGRLGVVVAVGSDTEEAGP</sequence>
<organism evidence="4 5">
    <name type="scientific">Halomonas aquatica</name>
    <dbReference type="NCBI Taxonomy" id="3151123"/>
    <lineage>
        <taxon>Bacteria</taxon>
        <taxon>Pseudomonadati</taxon>
        <taxon>Pseudomonadota</taxon>
        <taxon>Gammaproteobacteria</taxon>
        <taxon>Oceanospirillales</taxon>
        <taxon>Halomonadaceae</taxon>
        <taxon>Halomonas</taxon>
    </lineage>
</organism>
<feature type="coiled-coil region" evidence="1">
    <location>
        <begin position="199"/>
        <end position="226"/>
    </location>
</feature>
<evidence type="ECO:0000256" key="1">
    <source>
        <dbReference type="SAM" id="Coils"/>
    </source>
</evidence>
<feature type="region of interest" description="Disordered" evidence="2">
    <location>
        <begin position="139"/>
        <end position="163"/>
    </location>
</feature>
<accession>A0ABV1NIB6</accession>
<evidence type="ECO:0000313" key="5">
    <source>
        <dbReference type="Proteomes" id="UP001442468"/>
    </source>
</evidence>
<name>A0ABV1NIB6_9GAMM</name>
<keyword evidence="1" id="KW-0175">Coiled coil</keyword>
<dbReference type="RefSeq" id="WP_349762409.1">
    <property type="nucleotide sequence ID" value="NZ_JBEGCJ010000005.1"/>
</dbReference>
<dbReference type="InterPro" id="IPR005543">
    <property type="entry name" value="PASTA_dom"/>
</dbReference>
<evidence type="ECO:0000256" key="2">
    <source>
        <dbReference type="SAM" id="MobiDB-lite"/>
    </source>
</evidence>